<name>A0ACC3NZG3_9PEZI</name>
<proteinExistence type="predicted"/>
<dbReference type="EMBL" id="JAUTXU010000001">
    <property type="protein sequence ID" value="KAK3725921.1"/>
    <property type="molecule type" value="Genomic_DNA"/>
</dbReference>
<evidence type="ECO:0000313" key="1">
    <source>
        <dbReference type="EMBL" id="KAK3725921.1"/>
    </source>
</evidence>
<organism evidence="1 2">
    <name type="scientific">Vermiconidia calcicola</name>
    <dbReference type="NCBI Taxonomy" id="1690605"/>
    <lineage>
        <taxon>Eukaryota</taxon>
        <taxon>Fungi</taxon>
        <taxon>Dikarya</taxon>
        <taxon>Ascomycota</taxon>
        <taxon>Pezizomycotina</taxon>
        <taxon>Dothideomycetes</taxon>
        <taxon>Dothideomycetidae</taxon>
        <taxon>Mycosphaerellales</taxon>
        <taxon>Extremaceae</taxon>
        <taxon>Vermiconidia</taxon>
    </lineage>
</organism>
<gene>
    <name evidence="1" type="ORF">LTR37_000069</name>
</gene>
<evidence type="ECO:0000313" key="2">
    <source>
        <dbReference type="Proteomes" id="UP001281147"/>
    </source>
</evidence>
<keyword evidence="2" id="KW-1185">Reference proteome</keyword>
<protein>
    <submittedName>
        <fullName evidence="1">Uncharacterized protein</fullName>
    </submittedName>
</protein>
<dbReference type="Proteomes" id="UP001281147">
    <property type="component" value="Unassembled WGS sequence"/>
</dbReference>
<comment type="caution">
    <text evidence="1">The sequence shown here is derived from an EMBL/GenBank/DDBJ whole genome shotgun (WGS) entry which is preliminary data.</text>
</comment>
<accession>A0ACC3NZG3</accession>
<reference evidence="1" key="1">
    <citation type="submission" date="2023-07" db="EMBL/GenBank/DDBJ databases">
        <title>Black Yeasts Isolated from many extreme environments.</title>
        <authorList>
            <person name="Coleine C."/>
            <person name="Stajich J.E."/>
            <person name="Selbmann L."/>
        </authorList>
    </citation>
    <scope>NUCLEOTIDE SEQUENCE</scope>
    <source>
        <strain evidence="1">CCFEE 5714</strain>
    </source>
</reference>
<sequence>MSSPAHFSDIEHTAVSSTSGSLSSSHPTSAPSQTSAGSPGGSSRTSVTAQSSSSGATRRARERVGMRHPRRRLFGSDTSDSTTPLQHAGNVLSNNDFALPPVHAAGSQRRLTTTLGSQSDQHIVARREARLRNYRERLFLAEYHVARQERWCKTDEERTREQEDKEDQEELDEIMGWSRASSSYEEELMRSLEWDS</sequence>